<dbReference type="InterPro" id="IPR036388">
    <property type="entry name" value="WH-like_DNA-bd_sf"/>
</dbReference>
<dbReference type="SMART" id="SM00419">
    <property type="entry name" value="HTH_CRP"/>
    <property type="match status" value="1"/>
</dbReference>
<keyword evidence="1" id="KW-0805">Transcription regulation</keyword>
<dbReference type="InterPro" id="IPR000595">
    <property type="entry name" value="cNMP-bd_dom"/>
</dbReference>
<dbReference type="InterPro" id="IPR036390">
    <property type="entry name" value="WH_DNA-bd_sf"/>
</dbReference>
<dbReference type="RefSeq" id="WP_037337822.1">
    <property type="nucleotide sequence ID" value="NZ_APNK01000015.1"/>
</dbReference>
<dbReference type="Proteomes" id="UP000028302">
    <property type="component" value="Unassembled WGS sequence"/>
</dbReference>
<dbReference type="eggNOG" id="COG0664">
    <property type="taxonomic scope" value="Bacteria"/>
</dbReference>
<dbReference type="CDD" id="cd00038">
    <property type="entry name" value="CAP_ED"/>
    <property type="match status" value="1"/>
</dbReference>
<sequence length="215" mass="24373">MPAELDGEALTRFEQRVWRSSRAVRAGEVLVRQGETIDALYALRVGSMKAFFDEPDGTERVLAFRYPGAIIGLAEPYQQCWSRSFAALENTWVCRIPSTVIDDVLQYQLIHLMSACLRREYQSHLTLALTSSTRRVVAFLLETSATFGALGQSAVRLRLPMTYLDIASYLGMRHESLSRTLGQLEKQGLIQKDGKVIELNDLARLRRMKDESTRD</sequence>
<gene>
    <name evidence="6" type="ORF">C41B8_10820</name>
</gene>
<dbReference type="InterPro" id="IPR018490">
    <property type="entry name" value="cNMP-bd_dom_sf"/>
</dbReference>
<dbReference type="Pfam" id="PF00027">
    <property type="entry name" value="cNMP_binding"/>
    <property type="match status" value="1"/>
</dbReference>
<evidence type="ECO:0000259" key="5">
    <source>
        <dbReference type="PROSITE" id="PS51063"/>
    </source>
</evidence>
<dbReference type="Gene3D" id="2.60.120.10">
    <property type="entry name" value="Jelly Rolls"/>
    <property type="match status" value="1"/>
</dbReference>
<evidence type="ECO:0000313" key="7">
    <source>
        <dbReference type="Proteomes" id="UP000028302"/>
    </source>
</evidence>
<dbReference type="InterPro" id="IPR014710">
    <property type="entry name" value="RmlC-like_jellyroll"/>
</dbReference>
<dbReference type="GO" id="GO:0003700">
    <property type="term" value="F:DNA-binding transcription factor activity"/>
    <property type="evidence" value="ECO:0007669"/>
    <property type="project" value="TreeGrafter"/>
</dbReference>
<evidence type="ECO:0000256" key="2">
    <source>
        <dbReference type="ARBA" id="ARBA00023125"/>
    </source>
</evidence>
<dbReference type="STRING" id="1304275.C41B8_10820"/>
<dbReference type="PANTHER" id="PTHR24567:SF75">
    <property type="entry name" value="FUMARATE AND NITRATE REDUCTION REGULATORY PROTEIN"/>
    <property type="match status" value="1"/>
</dbReference>
<evidence type="ECO:0000313" key="6">
    <source>
        <dbReference type="EMBL" id="KEZ77207.1"/>
    </source>
</evidence>
<evidence type="ECO:0000259" key="4">
    <source>
        <dbReference type="PROSITE" id="PS50042"/>
    </source>
</evidence>
<dbReference type="GO" id="GO:0005829">
    <property type="term" value="C:cytosol"/>
    <property type="evidence" value="ECO:0007669"/>
    <property type="project" value="TreeGrafter"/>
</dbReference>
<organism evidence="6 7">
    <name type="scientific">Salinisphaera hydrothermalis (strain C41B8)</name>
    <dbReference type="NCBI Taxonomy" id="1304275"/>
    <lineage>
        <taxon>Bacteria</taxon>
        <taxon>Pseudomonadati</taxon>
        <taxon>Pseudomonadota</taxon>
        <taxon>Gammaproteobacteria</taxon>
        <taxon>Salinisphaerales</taxon>
        <taxon>Salinisphaeraceae</taxon>
        <taxon>Salinisphaera</taxon>
    </lineage>
</organism>
<keyword evidence="3" id="KW-0804">Transcription</keyword>
<dbReference type="PROSITE" id="PS50042">
    <property type="entry name" value="CNMP_BINDING_3"/>
    <property type="match status" value="1"/>
</dbReference>
<feature type="domain" description="Cyclic nucleotide-binding" evidence="4">
    <location>
        <begin position="1"/>
        <end position="72"/>
    </location>
</feature>
<evidence type="ECO:0000256" key="3">
    <source>
        <dbReference type="ARBA" id="ARBA00023163"/>
    </source>
</evidence>
<evidence type="ECO:0000256" key="1">
    <source>
        <dbReference type="ARBA" id="ARBA00023015"/>
    </source>
</evidence>
<accession>A0A084IKH3</accession>
<dbReference type="Pfam" id="PF13545">
    <property type="entry name" value="HTH_Crp_2"/>
    <property type="match status" value="1"/>
</dbReference>
<dbReference type="InterPro" id="IPR050397">
    <property type="entry name" value="Env_Response_Regulators"/>
</dbReference>
<dbReference type="EMBL" id="APNK01000015">
    <property type="protein sequence ID" value="KEZ77207.1"/>
    <property type="molecule type" value="Genomic_DNA"/>
</dbReference>
<name>A0A084IKH3_SALHC</name>
<reference evidence="6 7" key="1">
    <citation type="submission" date="2013-03" db="EMBL/GenBank/DDBJ databases">
        <title>Salinisphaera hydrothermalis C41B8 Genome Sequencing.</title>
        <authorList>
            <person name="Li C."/>
            <person name="Lai Q."/>
            <person name="Shao Z."/>
        </authorList>
    </citation>
    <scope>NUCLEOTIDE SEQUENCE [LARGE SCALE GENOMIC DNA]</scope>
    <source>
        <strain evidence="6 7">C41B8</strain>
    </source>
</reference>
<dbReference type="PRINTS" id="PR00034">
    <property type="entry name" value="HTHCRP"/>
</dbReference>
<keyword evidence="7" id="KW-1185">Reference proteome</keyword>
<dbReference type="InterPro" id="IPR012318">
    <property type="entry name" value="HTH_CRP"/>
</dbReference>
<dbReference type="PANTHER" id="PTHR24567">
    <property type="entry name" value="CRP FAMILY TRANSCRIPTIONAL REGULATORY PROTEIN"/>
    <property type="match status" value="1"/>
</dbReference>
<feature type="domain" description="HTH crp-type" evidence="5">
    <location>
        <begin position="130"/>
        <end position="203"/>
    </location>
</feature>
<proteinExistence type="predicted"/>
<dbReference type="SUPFAM" id="SSF46785">
    <property type="entry name" value="Winged helix' DNA-binding domain"/>
    <property type="match status" value="1"/>
</dbReference>
<dbReference type="PROSITE" id="PS51063">
    <property type="entry name" value="HTH_CRP_2"/>
    <property type="match status" value="1"/>
</dbReference>
<keyword evidence="2" id="KW-0238">DNA-binding</keyword>
<dbReference type="GO" id="GO:0003677">
    <property type="term" value="F:DNA binding"/>
    <property type="evidence" value="ECO:0007669"/>
    <property type="project" value="UniProtKB-KW"/>
</dbReference>
<dbReference type="AlphaFoldDB" id="A0A084IKH3"/>
<protein>
    <submittedName>
        <fullName evidence="6">Crp/FNR family transcriptional regulator</fullName>
    </submittedName>
</protein>
<dbReference type="SUPFAM" id="SSF51206">
    <property type="entry name" value="cAMP-binding domain-like"/>
    <property type="match status" value="1"/>
</dbReference>
<comment type="caution">
    <text evidence="6">The sequence shown here is derived from an EMBL/GenBank/DDBJ whole genome shotgun (WGS) entry which is preliminary data.</text>
</comment>
<dbReference type="Gene3D" id="1.10.10.10">
    <property type="entry name" value="Winged helix-like DNA-binding domain superfamily/Winged helix DNA-binding domain"/>
    <property type="match status" value="1"/>
</dbReference>